<proteinExistence type="predicted"/>
<dbReference type="Proteomes" id="UP000824230">
    <property type="component" value="Unassembled WGS sequence"/>
</dbReference>
<reference evidence="3" key="1">
    <citation type="journal article" date="2021" name="PeerJ">
        <title>Extensive microbial diversity within the chicken gut microbiome revealed by metagenomics and culture.</title>
        <authorList>
            <person name="Gilroy R."/>
            <person name="Ravi A."/>
            <person name="Getino M."/>
            <person name="Pursley I."/>
            <person name="Horton D.L."/>
            <person name="Alikhan N.F."/>
            <person name="Baker D."/>
            <person name="Gharbi K."/>
            <person name="Hall N."/>
            <person name="Watson M."/>
            <person name="Adriaenssens E.M."/>
            <person name="Foster-Nyarko E."/>
            <person name="Jarju S."/>
            <person name="Secka A."/>
            <person name="Antonio M."/>
            <person name="Oren A."/>
            <person name="Chaudhuri R.R."/>
            <person name="La Ragione R."/>
            <person name="Hildebrand F."/>
            <person name="Pallen M.J."/>
        </authorList>
    </citation>
    <scope>NUCLEOTIDE SEQUENCE</scope>
    <source>
        <strain evidence="3">ChiHjej12B11-1927</strain>
    </source>
</reference>
<comment type="caution">
    <text evidence="3">The sequence shown here is derived from an EMBL/GenBank/DDBJ whole genome shotgun (WGS) entry which is preliminary data.</text>
</comment>
<dbReference type="PANTHER" id="PTHR48081">
    <property type="entry name" value="AB HYDROLASE SUPERFAMILY PROTEIN C4A8.06C"/>
    <property type="match status" value="1"/>
</dbReference>
<dbReference type="InterPro" id="IPR029058">
    <property type="entry name" value="AB_hydrolase_fold"/>
</dbReference>
<organism evidence="3 4">
    <name type="scientific">Candidatus Blautia pullistercoris</name>
    <dbReference type="NCBI Taxonomy" id="2838499"/>
    <lineage>
        <taxon>Bacteria</taxon>
        <taxon>Bacillati</taxon>
        <taxon>Bacillota</taxon>
        <taxon>Clostridia</taxon>
        <taxon>Lachnospirales</taxon>
        <taxon>Lachnospiraceae</taxon>
        <taxon>Blautia</taxon>
    </lineage>
</organism>
<dbReference type="AlphaFoldDB" id="A0A9D2AN84"/>
<evidence type="ECO:0000313" key="4">
    <source>
        <dbReference type="Proteomes" id="UP000824230"/>
    </source>
</evidence>
<sequence>MSAVSDFIRKSFKEGDDIRDAGLTTPEDVVRYDDILYGSDPKWQVLDVYRPKDRAGEKLPVIVSVHGGGWVYGDKERYQYYCMSLAQRGFAVVNFTYRLAPEFKYPAPLEDTNLVFSWVLAHQEEYDFDTRHIFGVGDSAGGNILGLYCAICTNKEYARKYSFQTPQGFAPQAVALNCGAYVVDAEQISPNEQTLALMADYLPQKGTKEELELLNVVSHVTKDFPPVFLMTATGDFLKEPTLLMASALTRCSVPFQYHFYGDKDNLLPHVFHCNMKSEDAKKCNDEECAFFLSFC</sequence>
<dbReference type="SUPFAM" id="SSF53474">
    <property type="entry name" value="alpha/beta-Hydrolases"/>
    <property type="match status" value="1"/>
</dbReference>
<dbReference type="EMBL" id="DXFG01000244">
    <property type="protein sequence ID" value="HIX38406.1"/>
    <property type="molecule type" value="Genomic_DNA"/>
</dbReference>
<feature type="domain" description="BD-FAE-like" evidence="2">
    <location>
        <begin position="46"/>
        <end position="235"/>
    </location>
</feature>
<dbReference type="InterPro" id="IPR050300">
    <property type="entry name" value="GDXG_lipolytic_enzyme"/>
</dbReference>
<reference evidence="3" key="2">
    <citation type="submission" date="2021-04" db="EMBL/GenBank/DDBJ databases">
        <authorList>
            <person name="Gilroy R."/>
        </authorList>
    </citation>
    <scope>NUCLEOTIDE SEQUENCE</scope>
    <source>
        <strain evidence="3">ChiHjej12B11-1927</strain>
    </source>
</reference>
<dbReference type="Pfam" id="PF20434">
    <property type="entry name" value="BD-FAE"/>
    <property type="match status" value="1"/>
</dbReference>
<evidence type="ECO:0000313" key="3">
    <source>
        <dbReference type="EMBL" id="HIX38406.1"/>
    </source>
</evidence>
<gene>
    <name evidence="3" type="ORF">H9738_11150</name>
</gene>
<dbReference type="Gene3D" id="3.40.50.1820">
    <property type="entry name" value="alpha/beta hydrolase"/>
    <property type="match status" value="1"/>
</dbReference>
<keyword evidence="1 3" id="KW-0378">Hydrolase</keyword>
<accession>A0A9D2AN84</accession>
<dbReference type="InterPro" id="IPR049492">
    <property type="entry name" value="BD-FAE-like_dom"/>
</dbReference>
<dbReference type="GO" id="GO:0016787">
    <property type="term" value="F:hydrolase activity"/>
    <property type="evidence" value="ECO:0007669"/>
    <property type="project" value="UniProtKB-KW"/>
</dbReference>
<evidence type="ECO:0000259" key="2">
    <source>
        <dbReference type="Pfam" id="PF20434"/>
    </source>
</evidence>
<protein>
    <submittedName>
        <fullName evidence="3">Alpha/beta hydrolase</fullName>
    </submittedName>
</protein>
<evidence type="ECO:0000256" key="1">
    <source>
        <dbReference type="ARBA" id="ARBA00022801"/>
    </source>
</evidence>
<name>A0A9D2AN84_9FIRM</name>